<dbReference type="CDD" id="cd07343">
    <property type="entry name" value="M48A_Zmpste24p_like"/>
    <property type="match status" value="1"/>
</dbReference>
<dbReference type="InterPro" id="IPR027057">
    <property type="entry name" value="CAXX_Prtase_1"/>
</dbReference>
<feature type="chain" id="PRO_5046891448" evidence="8">
    <location>
        <begin position="23"/>
        <end position="423"/>
    </location>
</feature>
<evidence type="ECO:0000256" key="8">
    <source>
        <dbReference type="SAM" id="SignalP"/>
    </source>
</evidence>
<gene>
    <name evidence="11" type="ORF">GCM10022408_32540</name>
</gene>
<evidence type="ECO:0000313" key="12">
    <source>
        <dbReference type="Proteomes" id="UP001500567"/>
    </source>
</evidence>
<dbReference type="PANTHER" id="PTHR10120">
    <property type="entry name" value="CAAX PRENYL PROTEASE 1"/>
    <property type="match status" value="1"/>
</dbReference>
<feature type="signal peptide" evidence="8">
    <location>
        <begin position="1"/>
        <end position="22"/>
    </location>
</feature>
<feature type="domain" description="Peptidase M48" evidence="9">
    <location>
        <begin position="217"/>
        <end position="417"/>
    </location>
</feature>
<feature type="domain" description="CAAX prenyl protease 1 N-terminal" evidence="10">
    <location>
        <begin position="48"/>
        <end position="208"/>
    </location>
</feature>
<dbReference type="RefSeq" id="WP_345074455.1">
    <property type="nucleotide sequence ID" value="NZ_BAABDJ010000037.1"/>
</dbReference>
<evidence type="ECO:0000256" key="1">
    <source>
        <dbReference type="ARBA" id="ARBA00022670"/>
    </source>
</evidence>
<organism evidence="11 12">
    <name type="scientific">Hymenobacter fastidiosus</name>
    <dbReference type="NCBI Taxonomy" id="486264"/>
    <lineage>
        <taxon>Bacteria</taxon>
        <taxon>Pseudomonadati</taxon>
        <taxon>Bacteroidota</taxon>
        <taxon>Cytophagia</taxon>
        <taxon>Cytophagales</taxon>
        <taxon>Hymenobacteraceae</taxon>
        <taxon>Hymenobacter</taxon>
    </lineage>
</organism>
<comment type="cofactor">
    <cofactor evidence="6">
        <name>Zn(2+)</name>
        <dbReference type="ChEBI" id="CHEBI:29105"/>
    </cofactor>
    <text evidence="6">Binds 1 zinc ion per subunit.</text>
</comment>
<keyword evidence="7" id="KW-0472">Membrane</keyword>
<keyword evidence="12" id="KW-1185">Reference proteome</keyword>
<proteinExistence type="inferred from homology"/>
<dbReference type="EMBL" id="BAABDJ010000037">
    <property type="protein sequence ID" value="GAA4016549.1"/>
    <property type="molecule type" value="Genomic_DNA"/>
</dbReference>
<evidence type="ECO:0000256" key="6">
    <source>
        <dbReference type="RuleBase" id="RU003983"/>
    </source>
</evidence>
<evidence type="ECO:0000256" key="4">
    <source>
        <dbReference type="ARBA" id="ARBA00022833"/>
    </source>
</evidence>
<dbReference type="InterPro" id="IPR001915">
    <property type="entry name" value="Peptidase_M48"/>
</dbReference>
<sequence length="423" mass="46247">MTNFCKLLLLLFSLTLVLPAAAAQPAAPAAARSGPAFDVEAATQRYLDTLTPAQKARSDAYFEGGYWLQLWELVYGLGVAAVFLRLGLGRWLTGVAGRLPRPWLRRLAYLFGYLLLAWGLSFPLSVYVGWVREQQYGMSNQTFGAWLADALKGLALSAVSGSFLLLGVYAAVRRTGRRGWAWATGIVALALVLTVFVGPVFVAPLFNQYTSVPAGPVREGILRMARANGVPADNVYLFDASKQSKRISANVSGLGRTIRLSLNDNLLNRCTPAEVQAVMGHELGHYVLNHIPKMLVFFVVLIGLGLWAVDVVFHRLLGRYGPGWGIASLGDVAGLPLVAALLAVFGFLATPVFNTIIRTQEQEADMFGLNTAREPDAFAKVAMKLSEYRKINPGPVEEIIFFDHPSGRTRVHTAMQWKAEQPR</sequence>
<keyword evidence="2" id="KW-0479">Metal-binding</keyword>
<feature type="transmembrane region" description="Helical" evidence="7">
    <location>
        <begin position="107"/>
        <end position="130"/>
    </location>
</feature>
<evidence type="ECO:0000259" key="9">
    <source>
        <dbReference type="Pfam" id="PF01435"/>
    </source>
</evidence>
<comment type="caution">
    <text evidence="11">The sequence shown here is derived from an EMBL/GenBank/DDBJ whole genome shotgun (WGS) entry which is preliminary data.</text>
</comment>
<keyword evidence="5 6" id="KW-0482">Metalloprotease</keyword>
<keyword evidence="1 6" id="KW-0645">Protease</keyword>
<keyword evidence="7" id="KW-1133">Transmembrane helix</keyword>
<feature type="transmembrane region" description="Helical" evidence="7">
    <location>
        <begin position="325"/>
        <end position="349"/>
    </location>
</feature>
<evidence type="ECO:0000259" key="10">
    <source>
        <dbReference type="Pfam" id="PF16491"/>
    </source>
</evidence>
<feature type="transmembrane region" description="Helical" evidence="7">
    <location>
        <begin position="294"/>
        <end position="313"/>
    </location>
</feature>
<dbReference type="Pfam" id="PF01435">
    <property type="entry name" value="Peptidase_M48"/>
    <property type="match status" value="1"/>
</dbReference>
<protein>
    <submittedName>
        <fullName evidence="11">M48 family metallopeptidase</fullName>
    </submittedName>
</protein>
<keyword evidence="7" id="KW-0812">Transmembrane</keyword>
<reference evidence="12" key="1">
    <citation type="journal article" date="2019" name="Int. J. Syst. Evol. Microbiol.">
        <title>The Global Catalogue of Microorganisms (GCM) 10K type strain sequencing project: providing services to taxonomists for standard genome sequencing and annotation.</title>
        <authorList>
            <consortium name="The Broad Institute Genomics Platform"/>
            <consortium name="The Broad Institute Genome Sequencing Center for Infectious Disease"/>
            <person name="Wu L."/>
            <person name="Ma J."/>
        </authorList>
    </citation>
    <scope>NUCLEOTIDE SEQUENCE [LARGE SCALE GENOMIC DNA]</scope>
    <source>
        <strain evidence="12">JCM 17224</strain>
    </source>
</reference>
<comment type="similarity">
    <text evidence="6">Belongs to the peptidase M48 family.</text>
</comment>
<feature type="transmembrane region" description="Helical" evidence="7">
    <location>
        <begin position="150"/>
        <end position="172"/>
    </location>
</feature>
<accession>A0ABP7SU18</accession>
<evidence type="ECO:0000256" key="7">
    <source>
        <dbReference type="SAM" id="Phobius"/>
    </source>
</evidence>
<evidence type="ECO:0000256" key="2">
    <source>
        <dbReference type="ARBA" id="ARBA00022723"/>
    </source>
</evidence>
<feature type="transmembrane region" description="Helical" evidence="7">
    <location>
        <begin position="179"/>
        <end position="202"/>
    </location>
</feature>
<dbReference type="Proteomes" id="UP001500567">
    <property type="component" value="Unassembled WGS sequence"/>
</dbReference>
<dbReference type="Gene3D" id="3.30.2010.10">
    <property type="entry name" value="Metalloproteases ('zincins'), catalytic domain"/>
    <property type="match status" value="1"/>
</dbReference>
<evidence type="ECO:0000313" key="11">
    <source>
        <dbReference type="EMBL" id="GAA4016549.1"/>
    </source>
</evidence>
<feature type="transmembrane region" description="Helical" evidence="7">
    <location>
        <begin position="66"/>
        <end position="86"/>
    </location>
</feature>
<dbReference type="InterPro" id="IPR032456">
    <property type="entry name" value="Peptidase_M48_N"/>
</dbReference>
<evidence type="ECO:0000256" key="5">
    <source>
        <dbReference type="ARBA" id="ARBA00023049"/>
    </source>
</evidence>
<evidence type="ECO:0000256" key="3">
    <source>
        <dbReference type="ARBA" id="ARBA00022801"/>
    </source>
</evidence>
<keyword evidence="4 6" id="KW-0862">Zinc</keyword>
<name>A0ABP7SU18_9BACT</name>
<keyword evidence="3 6" id="KW-0378">Hydrolase</keyword>
<keyword evidence="8" id="KW-0732">Signal</keyword>
<dbReference type="Pfam" id="PF16491">
    <property type="entry name" value="Peptidase_M48_N"/>
    <property type="match status" value="1"/>
</dbReference>